<sequence length="68" mass="7359">MNSPLIPAQDIVDVAAVLCEIHVPEGEQLAVEVTDSGINVVTVDRDGRRAAGYGTRRFTPIEEVRRVG</sequence>
<evidence type="ECO:0000313" key="2">
    <source>
        <dbReference type="Proteomes" id="UP000037594"/>
    </source>
</evidence>
<name>A0A0J8U7Z9_9MYCO</name>
<gene>
    <name evidence="1" type="ORF">ACT17_14660</name>
</gene>
<dbReference type="PATRIC" id="fig|451644.5.peg.3028"/>
<evidence type="ECO:0000313" key="1">
    <source>
        <dbReference type="EMBL" id="KMV17536.1"/>
    </source>
</evidence>
<dbReference type="Proteomes" id="UP000037594">
    <property type="component" value="Unassembled WGS sequence"/>
</dbReference>
<organism evidence="1 2">
    <name type="scientific">Mycolicibacterium conceptionense</name>
    <dbReference type="NCBI Taxonomy" id="451644"/>
    <lineage>
        <taxon>Bacteria</taxon>
        <taxon>Bacillati</taxon>
        <taxon>Actinomycetota</taxon>
        <taxon>Actinomycetes</taxon>
        <taxon>Mycobacteriales</taxon>
        <taxon>Mycobacteriaceae</taxon>
        <taxon>Mycolicibacterium</taxon>
    </lineage>
</organism>
<reference evidence="1 2" key="1">
    <citation type="submission" date="2015-06" db="EMBL/GenBank/DDBJ databases">
        <title>Genome sequence of Mycobacterium conceptionense strain MLE.</title>
        <authorList>
            <person name="Greninger A.L."/>
            <person name="Cunningham G."/>
            <person name="Chiu C.Y."/>
            <person name="Miller S."/>
        </authorList>
    </citation>
    <scope>NUCLEOTIDE SEQUENCE [LARGE SCALE GENOMIC DNA]</scope>
    <source>
        <strain evidence="1 2">MLE</strain>
    </source>
</reference>
<dbReference type="AlphaFoldDB" id="A0A0J8U7Z9"/>
<proteinExistence type="predicted"/>
<protein>
    <submittedName>
        <fullName evidence="1">Uncharacterized protein</fullName>
    </submittedName>
</protein>
<dbReference type="EMBL" id="LFOD01000012">
    <property type="protein sequence ID" value="KMV17536.1"/>
    <property type="molecule type" value="Genomic_DNA"/>
</dbReference>
<dbReference type="RefSeq" id="WP_048895883.1">
    <property type="nucleotide sequence ID" value="NZ_LFOD01000012.1"/>
</dbReference>
<accession>A0A0J8U7Z9</accession>
<comment type="caution">
    <text evidence="1">The sequence shown here is derived from an EMBL/GenBank/DDBJ whole genome shotgun (WGS) entry which is preliminary data.</text>
</comment>